<evidence type="ECO:0000313" key="1">
    <source>
        <dbReference type="EMBL" id="KAF1395559.1"/>
    </source>
</evidence>
<evidence type="ECO:0000313" key="2">
    <source>
        <dbReference type="Proteomes" id="UP000465112"/>
    </source>
</evidence>
<proteinExistence type="predicted"/>
<reference evidence="1 2" key="1">
    <citation type="submission" date="2019-06" db="EMBL/GenBank/DDBJ databases">
        <title>A chromosome-scale genome assembly of the European perch, Perca fluviatilis.</title>
        <authorList>
            <person name="Roques C."/>
            <person name="Zahm M."/>
            <person name="Cabau C."/>
            <person name="Klopp C."/>
            <person name="Bouchez O."/>
            <person name="Donnadieu C."/>
            <person name="Kuhl H."/>
            <person name="Gislard M."/>
            <person name="Guendouz S."/>
            <person name="Journot L."/>
            <person name="Haffray P."/>
            <person name="Bestin A."/>
            <person name="Morvezen R."/>
            <person name="Feron R."/>
            <person name="Wen M."/>
            <person name="Jouanno E."/>
            <person name="Herpin A."/>
            <person name="Schartl M."/>
            <person name="Postlethwait J."/>
            <person name="Schaerlinger B."/>
            <person name="Chardard D."/>
            <person name="Lecocq T."/>
            <person name="Poncet C."/>
            <person name="Jaffrelo L."/>
            <person name="Lampietro C."/>
            <person name="Guiguen Y."/>
        </authorList>
    </citation>
    <scope>NUCLEOTIDE SEQUENCE [LARGE SCALE GENOMIC DNA]</scope>
    <source>
        <tissue evidence="1">Blood</tissue>
    </source>
</reference>
<dbReference type="Proteomes" id="UP000465112">
    <property type="component" value="Chromosome 1"/>
</dbReference>
<accession>A0A6A5FSE2</accession>
<dbReference type="EMBL" id="VHII01000001">
    <property type="protein sequence ID" value="KAF1395559.1"/>
    <property type="molecule type" value="Genomic_DNA"/>
</dbReference>
<dbReference type="AlphaFoldDB" id="A0A6A5FSE2"/>
<protein>
    <submittedName>
        <fullName evidence="1">Uncharacterized protein</fullName>
    </submittedName>
</protein>
<sequence length="79" mass="9478">MINALSYESSMSGHCYIIRVTNLDFPFMDTNNQTLKEERTDLRQRGQPIRQRSLRDTHQLTHALFKWVYTGYNLKHHRP</sequence>
<keyword evidence="2" id="KW-1185">Reference proteome</keyword>
<comment type="caution">
    <text evidence="1">The sequence shown here is derived from an EMBL/GenBank/DDBJ whole genome shotgun (WGS) entry which is preliminary data.</text>
</comment>
<name>A0A6A5FSE2_PERFL</name>
<organism evidence="1 2">
    <name type="scientific">Perca fluviatilis</name>
    <name type="common">European perch</name>
    <dbReference type="NCBI Taxonomy" id="8168"/>
    <lineage>
        <taxon>Eukaryota</taxon>
        <taxon>Metazoa</taxon>
        <taxon>Chordata</taxon>
        <taxon>Craniata</taxon>
        <taxon>Vertebrata</taxon>
        <taxon>Euteleostomi</taxon>
        <taxon>Actinopterygii</taxon>
        <taxon>Neopterygii</taxon>
        <taxon>Teleostei</taxon>
        <taxon>Neoteleostei</taxon>
        <taxon>Acanthomorphata</taxon>
        <taxon>Eupercaria</taxon>
        <taxon>Perciformes</taxon>
        <taxon>Percoidei</taxon>
        <taxon>Percidae</taxon>
        <taxon>Percinae</taxon>
        <taxon>Perca</taxon>
    </lineage>
</organism>
<gene>
    <name evidence="1" type="ORF">PFLUV_G00012780</name>
</gene>